<evidence type="ECO:0000313" key="1">
    <source>
        <dbReference type="EMBL" id="GGL64370.1"/>
    </source>
</evidence>
<keyword evidence="2" id="KW-1185">Reference proteome</keyword>
<comment type="caution">
    <text evidence="1">The sequence shown here is derived from an EMBL/GenBank/DDBJ whole genome shotgun (WGS) entry which is preliminary data.</text>
</comment>
<dbReference type="Proteomes" id="UP000607197">
    <property type="component" value="Unassembled WGS sequence"/>
</dbReference>
<proteinExistence type="predicted"/>
<dbReference type="OrthoDB" id="275650at2157"/>
<dbReference type="AlphaFoldDB" id="A0A830FDG6"/>
<reference evidence="1" key="2">
    <citation type="submission" date="2020-09" db="EMBL/GenBank/DDBJ databases">
        <authorList>
            <person name="Sun Q."/>
            <person name="Ohkuma M."/>
        </authorList>
    </citation>
    <scope>NUCLEOTIDE SEQUENCE</scope>
    <source>
        <strain evidence="1">JCM 19596</strain>
    </source>
</reference>
<organism evidence="1 2">
    <name type="scientific">Halocalculus aciditolerans</name>
    <dbReference type="NCBI Taxonomy" id="1383812"/>
    <lineage>
        <taxon>Archaea</taxon>
        <taxon>Methanobacteriati</taxon>
        <taxon>Methanobacteriota</taxon>
        <taxon>Stenosarchaea group</taxon>
        <taxon>Halobacteria</taxon>
        <taxon>Halobacteriales</taxon>
        <taxon>Halobacteriaceae</taxon>
        <taxon>Halocalculus</taxon>
    </lineage>
</organism>
<evidence type="ECO:0000313" key="2">
    <source>
        <dbReference type="Proteomes" id="UP000607197"/>
    </source>
</evidence>
<sequence>MDRSGITRWATLYEESYDEELHEIEQALHEALQSQGYITQEQLRDVVTWKLDNQAGRRSGNIERVNRVPDAFVRRVSEAALLVDDPAVQLKTLASIPGIGCATATVVLAFYDPERYAVGDRYMVDLFFGEDRQLRVTDYPKLLSELRDRNPGGFDLRTVEKAYYQRYRDEHGIT</sequence>
<dbReference type="EMBL" id="BMPG01000003">
    <property type="protein sequence ID" value="GGL64370.1"/>
    <property type="molecule type" value="Genomic_DNA"/>
</dbReference>
<reference evidence="1" key="1">
    <citation type="journal article" date="2014" name="Int. J. Syst. Evol. Microbiol.">
        <title>Complete genome sequence of Corynebacterium casei LMG S-19264T (=DSM 44701T), isolated from a smear-ripened cheese.</title>
        <authorList>
            <consortium name="US DOE Joint Genome Institute (JGI-PGF)"/>
            <person name="Walter F."/>
            <person name="Albersmeier A."/>
            <person name="Kalinowski J."/>
            <person name="Ruckert C."/>
        </authorList>
    </citation>
    <scope>NUCLEOTIDE SEQUENCE</scope>
    <source>
        <strain evidence="1">JCM 19596</strain>
    </source>
</reference>
<name>A0A830FDG6_9EURY</name>
<accession>A0A830FDG6</accession>
<gene>
    <name evidence="1" type="ORF">GCM10009039_22800</name>
</gene>
<protein>
    <submittedName>
        <fullName evidence="1">Uncharacterized protein</fullName>
    </submittedName>
</protein>
<dbReference type="RefSeq" id="WP_188979056.1">
    <property type="nucleotide sequence ID" value="NZ_BMPG01000003.1"/>
</dbReference>